<dbReference type="NCBIfam" id="NF033808">
    <property type="entry name" value="copper_CopD"/>
    <property type="match status" value="1"/>
</dbReference>
<name>A0ABV6R4S2_9CAUL</name>
<feature type="transmembrane region" description="Helical" evidence="6">
    <location>
        <begin position="41"/>
        <end position="63"/>
    </location>
</feature>
<feature type="transmembrane region" description="Helical" evidence="6">
    <location>
        <begin position="278"/>
        <end position="298"/>
    </location>
</feature>
<evidence type="ECO:0000313" key="8">
    <source>
        <dbReference type="EMBL" id="MFC0634620.1"/>
    </source>
</evidence>
<feature type="transmembrane region" description="Helical" evidence="6">
    <location>
        <begin position="83"/>
        <end position="109"/>
    </location>
</feature>
<accession>A0ABV6R4S2</accession>
<reference evidence="8 9" key="1">
    <citation type="submission" date="2024-09" db="EMBL/GenBank/DDBJ databases">
        <authorList>
            <person name="Sun Q."/>
            <person name="Mori K."/>
        </authorList>
    </citation>
    <scope>NUCLEOTIDE SEQUENCE [LARGE SCALE GENOMIC DNA]</scope>
    <source>
        <strain evidence="8 9">NCAIM B.02621</strain>
    </source>
</reference>
<dbReference type="Pfam" id="PF05425">
    <property type="entry name" value="CopD"/>
    <property type="match status" value="1"/>
</dbReference>
<dbReference type="InterPro" id="IPR008457">
    <property type="entry name" value="Cu-R_CopD_dom"/>
</dbReference>
<keyword evidence="9" id="KW-1185">Reference proteome</keyword>
<keyword evidence="3 6" id="KW-0812">Transmembrane</keyword>
<feature type="transmembrane region" description="Helical" evidence="6">
    <location>
        <begin position="12"/>
        <end position="29"/>
    </location>
</feature>
<feature type="transmembrane region" description="Helical" evidence="6">
    <location>
        <begin position="154"/>
        <end position="176"/>
    </location>
</feature>
<dbReference type="PANTHER" id="PTHR34820:SF4">
    <property type="entry name" value="INNER MEMBRANE PROTEIN YEBZ"/>
    <property type="match status" value="1"/>
</dbReference>
<comment type="caution">
    <text evidence="8">The sequence shown here is derived from an EMBL/GenBank/DDBJ whole genome shotgun (WGS) entry which is preliminary data.</text>
</comment>
<proteinExistence type="predicted"/>
<organism evidence="8 9">
    <name type="scientific">Brevundimonas balnearis</name>
    <dbReference type="NCBI Taxonomy" id="1572858"/>
    <lineage>
        <taxon>Bacteria</taxon>
        <taxon>Pseudomonadati</taxon>
        <taxon>Pseudomonadota</taxon>
        <taxon>Alphaproteobacteria</taxon>
        <taxon>Caulobacterales</taxon>
        <taxon>Caulobacteraceae</taxon>
        <taxon>Brevundimonas</taxon>
    </lineage>
</organism>
<evidence type="ECO:0000259" key="7">
    <source>
        <dbReference type="Pfam" id="PF05425"/>
    </source>
</evidence>
<sequence>MLEVAVIALRWLQYSGAVVLLGAPLFLLYSFRRDDGPNLTWARQTLAFAAIVVGLGSLAALVAQTAVMAGSLSEAVKPASLSFMITGTGLGMAMVARAAIALLGLVVVVALTPGRAIWWLMVVLGLLVAASFAWTGHGAATEGPGGVIHLVADVIHTVAAALWLGALAALTILLLRRTAPDDLAIHRALHGFAGLGTLAVALLVVTGLANSWFLVGPERLEGLGTSLYGQLLIAKLVLFVLMLALAADNRYRLTPSLGLKLQGAEDPVAALQRLRRSIAVEAALGAAILGVVAVMGTLPPPAAL</sequence>
<feature type="transmembrane region" description="Helical" evidence="6">
    <location>
        <begin position="188"/>
        <end position="215"/>
    </location>
</feature>
<evidence type="ECO:0000313" key="9">
    <source>
        <dbReference type="Proteomes" id="UP001589906"/>
    </source>
</evidence>
<evidence type="ECO:0000256" key="3">
    <source>
        <dbReference type="ARBA" id="ARBA00022692"/>
    </source>
</evidence>
<dbReference type="EMBL" id="JBHLSW010000007">
    <property type="protein sequence ID" value="MFC0634620.1"/>
    <property type="molecule type" value="Genomic_DNA"/>
</dbReference>
<evidence type="ECO:0000256" key="6">
    <source>
        <dbReference type="SAM" id="Phobius"/>
    </source>
</evidence>
<gene>
    <name evidence="8" type="primary">copD</name>
    <name evidence="8" type="ORF">ACFFGE_12130</name>
</gene>
<feature type="domain" description="Copper resistance protein D" evidence="7">
    <location>
        <begin position="187"/>
        <end position="295"/>
    </location>
</feature>
<keyword evidence="5 6" id="KW-0472">Membrane</keyword>
<evidence type="ECO:0000256" key="1">
    <source>
        <dbReference type="ARBA" id="ARBA00004651"/>
    </source>
</evidence>
<dbReference type="PANTHER" id="PTHR34820">
    <property type="entry name" value="INNER MEMBRANE PROTEIN YEBZ"/>
    <property type="match status" value="1"/>
</dbReference>
<dbReference type="InterPro" id="IPR047689">
    <property type="entry name" value="CopD"/>
</dbReference>
<keyword evidence="2" id="KW-1003">Cell membrane</keyword>
<keyword evidence="4 6" id="KW-1133">Transmembrane helix</keyword>
<feature type="transmembrane region" description="Helical" evidence="6">
    <location>
        <begin position="116"/>
        <end position="134"/>
    </location>
</feature>
<dbReference type="Proteomes" id="UP001589906">
    <property type="component" value="Unassembled WGS sequence"/>
</dbReference>
<evidence type="ECO:0000256" key="4">
    <source>
        <dbReference type="ARBA" id="ARBA00022989"/>
    </source>
</evidence>
<comment type="subcellular location">
    <subcellularLocation>
        <location evidence="1">Cell membrane</location>
        <topology evidence="1">Multi-pass membrane protein</topology>
    </subcellularLocation>
</comment>
<protein>
    <submittedName>
        <fullName evidence="8">Copper homeostasis membrane protein CopD</fullName>
    </submittedName>
</protein>
<feature type="transmembrane region" description="Helical" evidence="6">
    <location>
        <begin position="227"/>
        <end position="247"/>
    </location>
</feature>
<dbReference type="RefSeq" id="WP_175359348.1">
    <property type="nucleotide sequence ID" value="NZ_JBHLSW010000007.1"/>
</dbReference>
<dbReference type="InterPro" id="IPR032694">
    <property type="entry name" value="CopC/D"/>
</dbReference>
<evidence type="ECO:0000256" key="5">
    <source>
        <dbReference type="ARBA" id="ARBA00023136"/>
    </source>
</evidence>
<evidence type="ECO:0000256" key="2">
    <source>
        <dbReference type="ARBA" id="ARBA00022475"/>
    </source>
</evidence>